<reference evidence="2" key="1">
    <citation type="submission" date="2018-04" db="EMBL/GenBank/DDBJ databases">
        <title>Complete genome of Antarctic heterotrophic bacterium Hymenobacter nivis.</title>
        <authorList>
            <person name="Terashima M."/>
        </authorList>
    </citation>
    <scope>NUCLEOTIDE SEQUENCE [LARGE SCALE GENOMIC DNA]</scope>
    <source>
        <strain evidence="2">NBRC 111535</strain>
    </source>
</reference>
<dbReference type="AlphaFoldDB" id="A0A2Z3GZW8"/>
<organism evidence="1 2">
    <name type="scientific">Hymenobacter nivis</name>
    <dbReference type="NCBI Taxonomy" id="1850093"/>
    <lineage>
        <taxon>Bacteria</taxon>
        <taxon>Pseudomonadati</taxon>
        <taxon>Bacteroidota</taxon>
        <taxon>Cytophagia</taxon>
        <taxon>Cytophagales</taxon>
        <taxon>Hymenobacteraceae</taxon>
        <taxon>Hymenobacter</taxon>
    </lineage>
</organism>
<evidence type="ECO:0000313" key="2">
    <source>
        <dbReference type="Proteomes" id="UP000245999"/>
    </source>
</evidence>
<sequence>MTVRRSLIAASLRRLLRRAVLPGLGLAGLLGAGPAFGQADSLRGPGQRLARYAQRTPTEKLFLHLDRPCYASGETLWFKIYAVEGTGHRPLPASQVAYVEVLDGAQQPVLQAAIALRHATGHGSLVLPAALASGRYTVRAYTSWMRNFDPGLYFQTSIAVVNTNAPAGAPPARPAPAYDPQFFPEGGYLVRGLSSRVGFKITDGTGRGVAAEGTVLDAAGAVVAHFQTRQFGLGSFAFTPVRAGAAYTAVVTANGQAFTCPLPPVREQGYVLRLEEAGPAQLRVVVQASGAALATDTLFLLGHTGQQIGVAAGARLRDGQASFVVNKQRLADGISHFTLFDGHQQPVCERLYFRPPATQLPLTARADQPQYGPRQKVTLQLAAGAPGAPLPASLSVAVYQLDSLAATGGPDVASYLWLTADLRGPVEHPDYYLAASPEAAAAADDLMLTQGWSRFRWPAVLAGRPDSLAYLPELHGQLVRGRVVSRATGAPAVGVTAYLSAPSRRIQLYNSISKAGGSVQFEVGDLYGTQQLVAQPDGRRDSLYQVEIFSPFARQYAAPRPGAPGLREGLAPALLRRHVQAGVQRQFYQGPPVAYRAPRTDSLAFYGKPDEHYRLDDYTRFKVLEEVMREYVPGVLVRIRKDGFHFLVMNDDARGVLEDPLVLLDGLPIFDTNRIMAFDPLKIKQLDVVTKRYILGPQVFNGIVSYATYKGDLAGFPLAAYALLQEYEGLQGQREFYAPRYETPQQRQSRLPDFRNLLYWNPEIRAGAGPAPTFYTSDQVGSYRVVVQGVAANGLAGSTSFTFEVKPAL</sequence>
<dbReference type="KEGG" id="hnv:DDQ68_16985"/>
<name>A0A2Z3GZW8_9BACT</name>
<dbReference type="RefSeq" id="WP_109657371.1">
    <property type="nucleotide sequence ID" value="NZ_CP029145.1"/>
</dbReference>
<proteinExistence type="predicted"/>
<evidence type="ECO:0008006" key="3">
    <source>
        <dbReference type="Google" id="ProtNLM"/>
    </source>
</evidence>
<dbReference type="OrthoDB" id="679547at2"/>
<dbReference type="EMBL" id="CP029145">
    <property type="protein sequence ID" value="AWM34330.1"/>
    <property type="molecule type" value="Genomic_DNA"/>
</dbReference>
<dbReference type="Gene3D" id="2.60.40.1930">
    <property type="match status" value="1"/>
</dbReference>
<keyword evidence="2" id="KW-1185">Reference proteome</keyword>
<evidence type="ECO:0000313" key="1">
    <source>
        <dbReference type="EMBL" id="AWM34330.1"/>
    </source>
</evidence>
<protein>
    <recommendedName>
        <fullName evidence="3">Macroglobulin domain-containing protein</fullName>
    </recommendedName>
</protein>
<gene>
    <name evidence="1" type="ORF">DDQ68_16985</name>
</gene>
<accession>A0A2Z3GZW8</accession>
<dbReference type="Proteomes" id="UP000245999">
    <property type="component" value="Chromosome"/>
</dbReference>